<accession>A0A0G1XZP4</accession>
<dbReference type="Pfam" id="PF00483">
    <property type="entry name" value="NTP_transferase"/>
    <property type="match status" value="1"/>
</dbReference>
<feature type="domain" description="MannoseP isomerase/GMP-like beta-helix" evidence="2">
    <location>
        <begin position="197"/>
        <end position="249"/>
    </location>
</feature>
<dbReference type="Proteomes" id="UP000033865">
    <property type="component" value="Unassembled WGS sequence"/>
</dbReference>
<protein>
    <submittedName>
        <fullName evidence="3">Mannose-1-phosphate guanylyltransferase</fullName>
    </submittedName>
</protein>
<keyword evidence="3" id="KW-0808">Transferase</keyword>
<dbReference type="SUPFAM" id="SSF53448">
    <property type="entry name" value="Nucleotide-diphospho-sugar transferases"/>
    <property type="match status" value="1"/>
</dbReference>
<feature type="non-terminal residue" evidence="3">
    <location>
        <position position="1"/>
    </location>
</feature>
<evidence type="ECO:0000313" key="3">
    <source>
        <dbReference type="EMBL" id="KKW36633.1"/>
    </source>
</evidence>
<evidence type="ECO:0000313" key="4">
    <source>
        <dbReference type="Proteomes" id="UP000033865"/>
    </source>
</evidence>
<dbReference type="InterPro" id="IPR005835">
    <property type="entry name" value="NTP_transferase_dom"/>
</dbReference>
<feature type="domain" description="Nucleotidyl transferase" evidence="1">
    <location>
        <begin position="4"/>
        <end position="182"/>
    </location>
</feature>
<dbReference type="GO" id="GO:0004475">
    <property type="term" value="F:mannose-1-phosphate guanylyltransferase (GTP) activity"/>
    <property type="evidence" value="ECO:0007669"/>
    <property type="project" value="TreeGrafter"/>
</dbReference>
<proteinExistence type="predicted"/>
<evidence type="ECO:0000259" key="1">
    <source>
        <dbReference type="Pfam" id="PF00483"/>
    </source>
</evidence>
<dbReference type="Gene3D" id="3.90.550.10">
    <property type="entry name" value="Spore Coat Polysaccharide Biosynthesis Protein SpsA, Chain A"/>
    <property type="match status" value="1"/>
</dbReference>
<organism evidence="3 4">
    <name type="scientific">Candidatus Uhrbacteria bacterium GW2011_GWC2_53_7</name>
    <dbReference type="NCBI Taxonomy" id="1618986"/>
    <lineage>
        <taxon>Bacteria</taxon>
        <taxon>Candidatus Uhriibacteriota</taxon>
    </lineage>
</organism>
<comment type="caution">
    <text evidence="3">The sequence shown here is derived from an EMBL/GenBank/DDBJ whole genome shotgun (WGS) entry which is preliminary data.</text>
</comment>
<dbReference type="SUPFAM" id="SSF159283">
    <property type="entry name" value="Guanosine diphospho-D-mannose pyrophosphorylase/mannose-6-phosphate isomerase linker domain"/>
    <property type="match status" value="1"/>
</dbReference>
<dbReference type="PANTHER" id="PTHR46390:SF1">
    <property type="entry name" value="MANNOSE-1-PHOSPHATE GUANYLYLTRANSFERASE"/>
    <property type="match status" value="1"/>
</dbReference>
<dbReference type="PANTHER" id="PTHR46390">
    <property type="entry name" value="MANNOSE-1-PHOSPHATE GUANYLYLTRANSFERASE"/>
    <property type="match status" value="1"/>
</dbReference>
<reference evidence="3 4" key="1">
    <citation type="journal article" date="2015" name="Nature">
        <title>rRNA introns, odd ribosomes, and small enigmatic genomes across a large radiation of phyla.</title>
        <authorList>
            <person name="Brown C.T."/>
            <person name="Hug L.A."/>
            <person name="Thomas B.C."/>
            <person name="Sharon I."/>
            <person name="Castelle C.J."/>
            <person name="Singh A."/>
            <person name="Wilkins M.J."/>
            <person name="Williams K.H."/>
            <person name="Banfield J.F."/>
        </authorList>
    </citation>
    <scope>NUCLEOTIDE SEQUENCE [LARGE SCALE GENOMIC DNA]</scope>
</reference>
<dbReference type="GO" id="GO:0009298">
    <property type="term" value="P:GDP-mannose biosynthetic process"/>
    <property type="evidence" value="ECO:0007669"/>
    <property type="project" value="TreeGrafter"/>
</dbReference>
<keyword evidence="3" id="KW-0548">Nucleotidyltransferase</keyword>
<dbReference type="AlphaFoldDB" id="A0A0G1XZP4"/>
<dbReference type="InterPro" id="IPR029044">
    <property type="entry name" value="Nucleotide-diphossugar_trans"/>
</dbReference>
<sequence length="259" mass="28956">PDAPVVFVPSDHYVRDEERFLDSLRVAGMLVEETGKLLDIAVPAAFPSTILGYTRVGEMERRIDDVEVYHFAGHTEKPDYETAKRYLEDDSYLWHASYYTWTPRAFLAAFERYAPATGAALREVKEALRGGDREAAARAFGETEPTSFDYAVTEKMDPADVLIIKGDFGWSDIGGWDTLYARLSEDREVENIVPDTAIVVDARGNLVRTSSKKLVALVGVENIVVIDTDDALLVTTHAQAQRVKEVLAQIRQTGHDEFL</sequence>
<evidence type="ECO:0000259" key="2">
    <source>
        <dbReference type="Pfam" id="PF22640"/>
    </source>
</evidence>
<gene>
    <name evidence="3" type="ORF">UY82_C0017G0009</name>
</gene>
<dbReference type="InterPro" id="IPR054566">
    <property type="entry name" value="ManC/GMP-like_b-helix"/>
</dbReference>
<dbReference type="EMBL" id="LCRN01000017">
    <property type="protein sequence ID" value="KKW36633.1"/>
    <property type="molecule type" value="Genomic_DNA"/>
</dbReference>
<dbReference type="Pfam" id="PF22640">
    <property type="entry name" value="ManC_GMP_beta-helix"/>
    <property type="match status" value="1"/>
</dbReference>
<dbReference type="InterPro" id="IPR051161">
    <property type="entry name" value="Mannose-6P_isomerase_type2"/>
</dbReference>
<name>A0A0G1XZP4_9BACT</name>